<accession>A0A820AGC3</accession>
<sequence>MEREMNEHKDLLTTSPDEVAFIKKANIVKDISVKTVDKSILMIVKKIIIKGQFATGLKDKKRLDINLTNVVAYDLLIKAEILPSVMLDSRQ</sequence>
<comment type="caution">
    <text evidence="1">The sequence shown here is derived from an EMBL/GenBank/DDBJ whole genome shotgun (WGS) entry which is preliminary data.</text>
</comment>
<dbReference type="EMBL" id="CAJOBO010000255">
    <property type="protein sequence ID" value="CAF4175723.1"/>
    <property type="molecule type" value="Genomic_DNA"/>
</dbReference>
<reference evidence="1" key="1">
    <citation type="submission" date="2021-02" db="EMBL/GenBank/DDBJ databases">
        <authorList>
            <person name="Nowell W R."/>
        </authorList>
    </citation>
    <scope>NUCLEOTIDE SEQUENCE</scope>
</reference>
<dbReference type="AlphaFoldDB" id="A0A820AGC3"/>
<dbReference type="Proteomes" id="UP000663851">
    <property type="component" value="Unassembled WGS sequence"/>
</dbReference>
<organism evidence="1 2">
    <name type="scientific">Rotaria socialis</name>
    <dbReference type="NCBI Taxonomy" id="392032"/>
    <lineage>
        <taxon>Eukaryota</taxon>
        <taxon>Metazoa</taxon>
        <taxon>Spiralia</taxon>
        <taxon>Gnathifera</taxon>
        <taxon>Rotifera</taxon>
        <taxon>Eurotatoria</taxon>
        <taxon>Bdelloidea</taxon>
        <taxon>Philodinida</taxon>
        <taxon>Philodinidae</taxon>
        <taxon>Rotaria</taxon>
    </lineage>
</organism>
<evidence type="ECO:0000313" key="1">
    <source>
        <dbReference type="EMBL" id="CAF4175723.1"/>
    </source>
</evidence>
<protein>
    <submittedName>
        <fullName evidence="1">Uncharacterized protein</fullName>
    </submittedName>
</protein>
<evidence type="ECO:0000313" key="2">
    <source>
        <dbReference type="Proteomes" id="UP000663851"/>
    </source>
</evidence>
<proteinExistence type="predicted"/>
<gene>
    <name evidence="1" type="ORF">HFQ381_LOCUS5893</name>
</gene>
<name>A0A820AGC3_9BILA</name>